<dbReference type="EMBL" id="JAEAOA010001549">
    <property type="protein sequence ID" value="KAK3603369.1"/>
    <property type="molecule type" value="Genomic_DNA"/>
</dbReference>
<sequence length="130" mass="14772">MTKTKSLDERILESNKFFPLAEVDEELDSSSGSPKDLEGSREEGRSLKNNVNYEGELTDSEARGPEREEDTTTVKGKNNEKDNDTDENTNMDTDNDSDNKQEMETDTGKDNEGEHELENEHETEMVTFTM</sequence>
<protein>
    <submittedName>
        <fullName evidence="2">Uncharacterized protein</fullName>
    </submittedName>
</protein>
<reference evidence="2" key="3">
    <citation type="submission" date="2023-05" db="EMBL/GenBank/DDBJ databases">
        <authorList>
            <person name="Smith C.H."/>
        </authorList>
    </citation>
    <scope>NUCLEOTIDE SEQUENCE</scope>
    <source>
        <strain evidence="2">CHS0354</strain>
        <tissue evidence="2">Mantle</tissue>
    </source>
</reference>
<dbReference type="AlphaFoldDB" id="A0AAE0T431"/>
<feature type="compositionally biased region" description="Acidic residues" evidence="1">
    <location>
        <begin position="83"/>
        <end position="96"/>
    </location>
</feature>
<reference evidence="2" key="2">
    <citation type="journal article" date="2021" name="Genome Biol. Evol.">
        <title>Developing a high-quality reference genome for a parasitic bivalve with doubly uniparental inheritance (Bivalvia: Unionida).</title>
        <authorList>
            <person name="Smith C.H."/>
        </authorList>
    </citation>
    <scope>NUCLEOTIDE SEQUENCE</scope>
    <source>
        <strain evidence="2">CHS0354</strain>
        <tissue evidence="2">Mantle</tissue>
    </source>
</reference>
<feature type="compositionally biased region" description="Basic and acidic residues" evidence="1">
    <location>
        <begin position="97"/>
        <end position="124"/>
    </location>
</feature>
<feature type="region of interest" description="Disordered" evidence="1">
    <location>
        <begin position="1"/>
        <end position="130"/>
    </location>
</feature>
<evidence type="ECO:0000256" key="1">
    <source>
        <dbReference type="SAM" id="MobiDB-lite"/>
    </source>
</evidence>
<comment type="caution">
    <text evidence="2">The sequence shown here is derived from an EMBL/GenBank/DDBJ whole genome shotgun (WGS) entry which is preliminary data.</text>
</comment>
<feature type="compositionally biased region" description="Basic and acidic residues" evidence="1">
    <location>
        <begin position="1"/>
        <end position="13"/>
    </location>
</feature>
<evidence type="ECO:0000313" key="2">
    <source>
        <dbReference type="EMBL" id="KAK3603369.1"/>
    </source>
</evidence>
<organism evidence="2 3">
    <name type="scientific">Potamilus streckersoni</name>
    <dbReference type="NCBI Taxonomy" id="2493646"/>
    <lineage>
        <taxon>Eukaryota</taxon>
        <taxon>Metazoa</taxon>
        <taxon>Spiralia</taxon>
        <taxon>Lophotrochozoa</taxon>
        <taxon>Mollusca</taxon>
        <taxon>Bivalvia</taxon>
        <taxon>Autobranchia</taxon>
        <taxon>Heteroconchia</taxon>
        <taxon>Palaeoheterodonta</taxon>
        <taxon>Unionida</taxon>
        <taxon>Unionoidea</taxon>
        <taxon>Unionidae</taxon>
        <taxon>Ambleminae</taxon>
        <taxon>Lampsilini</taxon>
        <taxon>Potamilus</taxon>
    </lineage>
</organism>
<evidence type="ECO:0000313" key="3">
    <source>
        <dbReference type="Proteomes" id="UP001195483"/>
    </source>
</evidence>
<name>A0AAE0T431_9BIVA</name>
<gene>
    <name evidence="2" type="ORF">CHS0354_025981</name>
</gene>
<proteinExistence type="predicted"/>
<feature type="compositionally biased region" description="Basic and acidic residues" evidence="1">
    <location>
        <begin position="35"/>
        <end position="46"/>
    </location>
</feature>
<accession>A0AAE0T431</accession>
<keyword evidence="3" id="KW-1185">Reference proteome</keyword>
<reference evidence="2" key="1">
    <citation type="journal article" date="2021" name="Genome Biol. Evol.">
        <title>A High-Quality Reference Genome for a Parasitic Bivalve with Doubly Uniparental Inheritance (Bivalvia: Unionida).</title>
        <authorList>
            <person name="Smith C.H."/>
        </authorList>
    </citation>
    <scope>NUCLEOTIDE SEQUENCE</scope>
    <source>
        <strain evidence="2">CHS0354</strain>
    </source>
</reference>
<dbReference type="Proteomes" id="UP001195483">
    <property type="component" value="Unassembled WGS sequence"/>
</dbReference>
<feature type="compositionally biased region" description="Basic and acidic residues" evidence="1">
    <location>
        <begin position="60"/>
        <end position="82"/>
    </location>
</feature>